<accession>A0A2T7NKG4</accession>
<feature type="region of interest" description="Disordered" evidence="1">
    <location>
        <begin position="51"/>
        <end position="80"/>
    </location>
</feature>
<keyword evidence="3" id="KW-1185">Reference proteome</keyword>
<sequence>MVVSPAQEQDTTQPNTTEDLLQELNQDAQQLTKDGSKHGMNITQEISYQTLMSREEVPESCPGNRLSEAGEQTPGKADFL</sequence>
<evidence type="ECO:0000313" key="2">
    <source>
        <dbReference type="EMBL" id="PVD21649.1"/>
    </source>
</evidence>
<comment type="caution">
    <text evidence="2">The sequence shown here is derived from an EMBL/GenBank/DDBJ whole genome shotgun (WGS) entry which is preliminary data.</text>
</comment>
<dbReference type="AlphaFoldDB" id="A0A2T7NKG4"/>
<reference evidence="2 3" key="1">
    <citation type="submission" date="2018-04" db="EMBL/GenBank/DDBJ databases">
        <title>The genome of golden apple snail Pomacea canaliculata provides insight into stress tolerance and invasive adaptation.</title>
        <authorList>
            <person name="Liu C."/>
            <person name="Liu B."/>
            <person name="Ren Y."/>
            <person name="Zhang Y."/>
            <person name="Wang H."/>
            <person name="Li S."/>
            <person name="Jiang F."/>
            <person name="Yin L."/>
            <person name="Zhang G."/>
            <person name="Qian W."/>
            <person name="Fan W."/>
        </authorList>
    </citation>
    <scope>NUCLEOTIDE SEQUENCE [LARGE SCALE GENOMIC DNA]</scope>
    <source>
        <strain evidence="2">SZHN2017</strain>
        <tissue evidence="2">Muscle</tissue>
    </source>
</reference>
<evidence type="ECO:0000313" key="3">
    <source>
        <dbReference type="Proteomes" id="UP000245119"/>
    </source>
</evidence>
<evidence type="ECO:0000256" key="1">
    <source>
        <dbReference type="SAM" id="MobiDB-lite"/>
    </source>
</evidence>
<gene>
    <name evidence="2" type="ORF">C0Q70_17448</name>
</gene>
<dbReference type="Proteomes" id="UP000245119">
    <property type="component" value="Linkage Group LG11"/>
</dbReference>
<proteinExistence type="predicted"/>
<protein>
    <submittedName>
        <fullName evidence="2">Uncharacterized protein</fullName>
    </submittedName>
</protein>
<name>A0A2T7NKG4_POMCA</name>
<organism evidence="2 3">
    <name type="scientific">Pomacea canaliculata</name>
    <name type="common">Golden apple snail</name>
    <dbReference type="NCBI Taxonomy" id="400727"/>
    <lineage>
        <taxon>Eukaryota</taxon>
        <taxon>Metazoa</taxon>
        <taxon>Spiralia</taxon>
        <taxon>Lophotrochozoa</taxon>
        <taxon>Mollusca</taxon>
        <taxon>Gastropoda</taxon>
        <taxon>Caenogastropoda</taxon>
        <taxon>Architaenioglossa</taxon>
        <taxon>Ampullarioidea</taxon>
        <taxon>Ampullariidae</taxon>
        <taxon>Pomacea</taxon>
    </lineage>
</organism>
<dbReference type="EMBL" id="PZQS01000011">
    <property type="protein sequence ID" value="PVD21649.1"/>
    <property type="molecule type" value="Genomic_DNA"/>
</dbReference>